<protein>
    <recommendedName>
        <fullName evidence="3">M23ase beta-sheet core domain-containing protein</fullName>
    </recommendedName>
</protein>
<accession>A0ABQ4IQD5</accession>
<dbReference type="InterPro" id="IPR016047">
    <property type="entry name" value="M23ase_b-sheet_dom"/>
</dbReference>
<feature type="compositionally biased region" description="Low complexity" evidence="2">
    <location>
        <begin position="214"/>
        <end position="230"/>
    </location>
</feature>
<feature type="domain" description="M23ase beta-sheet core" evidence="3">
    <location>
        <begin position="85"/>
        <end position="179"/>
    </location>
</feature>
<feature type="region of interest" description="Disordered" evidence="2">
    <location>
        <begin position="197"/>
        <end position="236"/>
    </location>
</feature>
<evidence type="ECO:0000256" key="1">
    <source>
        <dbReference type="ARBA" id="ARBA00022729"/>
    </source>
</evidence>
<dbReference type="InterPro" id="IPR011055">
    <property type="entry name" value="Dup_hybrid_motif"/>
</dbReference>
<dbReference type="PANTHER" id="PTHR21666">
    <property type="entry name" value="PEPTIDASE-RELATED"/>
    <property type="match status" value="1"/>
</dbReference>
<gene>
    <name evidence="4" type="ORF">Vlu01_07470</name>
</gene>
<comment type="caution">
    <text evidence="4">The sequence shown here is derived from an EMBL/GenBank/DDBJ whole genome shotgun (WGS) entry which is preliminary data.</text>
</comment>
<dbReference type="Proteomes" id="UP000643165">
    <property type="component" value="Unassembled WGS sequence"/>
</dbReference>
<dbReference type="EMBL" id="BOPB01000002">
    <property type="protein sequence ID" value="GIJ20123.1"/>
    <property type="molecule type" value="Genomic_DNA"/>
</dbReference>
<sequence length="236" mass="23541">MGGAARAPATPGGWAAAPAAPGGGSLPPSAPQAGGTPGTGGVGSARWPVGGAPQAGSTGPFRWPVDGVPQPVRLFDPPHRPWLAGHRGVDLRASAATTIRAAGAGTILFAGMVVNRPVVTVGHANGLRTTYEPVRPAVTIGTLVPAGAPLGSLLPGHAGCPGAACLHWGLRQGSDYLDPLALLGLGRARLLPLGDHKPPLSAGRAGRATRRRGAGTPRACCRPARTAATTHVRPKP</sequence>
<dbReference type="InterPro" id="IPR050570">
    <property type="entry name" value="Cell_wall_metabolism_enzyme"/>
</dbReference>
<feature type="region of interest" description="Disordered" evidence="2">
    <location>
        <begin position="1"/>
        <end position="65"/>
    </location>
</feature>
<dbReference type="PANTHER" id="PTHR21666:SF289">
    <property type="entry name" value="L-ALA--D-GLU ENDOPEPTIDASE"/>
    <property type="match status" value="1"/>
</dbReference>
<reference evidence="4 5" key="1">
    <citation type="submission" date="2021-01" db="EMBL/GenBank/DDBJ databases">
        <title>Whole genome shotgun sequence of Verrucosispora lutea NBRC 106530.</title>
        <authorList>
            <person name="Komaki H."/>
            <person name="Tamura T."/>
        </authorList>
    </citation>
    <scope>NUCLEOTIDE SEQUENCE [LARGE SCALE GENOMIC DNA]</scope>
    <source>
        <strain evidence="4 5">NBRC 106530</strain>
    </source>
</reference>
<feature type="compositionally biased region" description="Low complexity" evidence="2">
    <location>
        <begin position="1"/>
        <end position="20"/>
    </location>
</feature>
<evidence type="ECO:0000256" key="2">
    <source>
        <dbReference type="SAM" id="MobiDB-lite"/>
    </source>
</evidence>
<proteinExistence type="predicted"/>
<organism evidence="4 5">
    <name type="scientific">Micromonospora lutea</name>
    <dbReference type="NCBI Taxonomy" id="419825"/>
    <lineage>
        <taxon>Bacteria</taxon>
        <taxon>Bacillati</taxon>
        <taxon>Actinomycetota</taxon>
        <taxon>Actinomycetes</taxon>
        <taxon>Micromonosporales</taxon>
        <taxon>Micromonosporaceae</taxon>
        <taxon>Micromonospora</taxon>
    </lineage>
</organism>
<dbReference type="Gene3D" id="2.70.70.10">
    <property type="entry name" value="Glucose Permease (Domain IIA)"/>
    <property type="match status" value="1"/>
</dbReference>
<dbReference type="CDD" id="cd12797">
    <property type="entry name" value="M23_peptidase"/>
    <property type="match status" value="1"/>
</dbReference>
<keyword evidence="1" id="KW-0732">Signal</keyword>
<name>A0ABQ4IQD5_9ACTN</name>
<evidence type="ECO:0000313" key="5">
    <source>
        <dbReference type="Proteomes" id="UP000643165"/>
    </source>
</evidence>
<keyword evidence="5" id="KW-1185">Reference proteome</keyword>
<evidence type="ECO:0000259" key="3">
    <source>
        <dbReference type="Pfam" id="PF01551"/>
    </source>
</evidence>
<evidence type="ECO:0000313" key="4">
    <source>
        <dbReference type="EMBL" id="GIJ20123.1"/>
    </source>
</evidence>
<dbReference type="Pfam" id="PF01551">
    <property type="entry name" value="Peptidase_M23"/>
    <property type="match status" value="1"/>
</dbReference>
<dbReference type="SUPFAM" id="SSF51261">
    <property type="entry name" value="Duplicated hybrid motif"/>
    <property type="match status" value="1"/>
</dbReference>